<feature type="compositionally biased region" description="Polar residues" evidence="1">
    <location>
        <begin position="14"/>
        <end position="24"/>
    </location>
</feature>
<gene>
    <name evidence="2" type="ORF">EBBID32_2510</name>
</gene>
<evidence type="ECO:0000313" key="3">
    <source>
        <dbReference type="Proteomes" id="UP000013201"/>
    </source>
</evidence>
<proteinExistence type="predicted"/>
<accession>N1MFA7</accession>
<reference evidence="2 3" key="1">
    <citation type="submission" date="2013-03" db="EMBL/GenBank/DDBJ databases">
        <authorList>
            <person name="Le V."/>
        </authorList>
    </citation>
    <scope>NUCLEOTIDE SEQUENCE [LARGE SCALE GENOMIC DNA]</scope>
    <source>
        <strain evidence="2 3">BiD32</strain>
    </source>
</reference>
<sequence>MDDRAAARGPVSLVTGTQASSAMTDPTPPQRSSKRARLCSIENANRIATRVAEHVQGDTAVVKTGNPLQPFRVVLASKAAPWRTVSRVVTCNDDEPDDQ</sequence>
<organism evidence="2 3">
    <name type="scientific">Sphingobium indicum BiD32</name>
    <dbReference type="NCBI Taxonomy" id="1301087"/>
    <lineage>
        <taxon>Bacteria</taxon>
        <taxon>Pseudomonadati</taxon>
        <taxon>Pseudomonadota</taxon>
        <taxon>Alphaproteobacteria</taxon>
        <taxon>Sphingomonadales</taxon>
        <taxon>Sphingomonadaceae</taxon>
        <taxon>Sphingobium</taxon>
    </lineage>
</organism>
<dbReference type="AlphaFoldDB" id="N1MFA7"/>
<feature type="region of interest" description="Disordered" evidence="1">
    <location>
        <begin position="1"/>
        <end position="36"/>
    </location>
</feature>
<protein>
    <submittedName>
        <fullName evidence="2">Uncharacterized protein</fullName>
    </submittedName>
</protein>
<dbReference type="Proteomes" id="UP000013201">
    <property type="component" value="Unassembled WGS sequence"/>
</dbReference>
<comment type="caution">
    <text evidence="2">The sequence shown here is derived from an EMBL/GenBank/DDBJ whole genome shotgun (WGS) entry which is preliminary data.</text>
</comment>
<name>N1MFA7_9SPHN</name>
<keyword evidence="3" id="KW-1185">Reference proteome</keyword>
<dbReference type="EMBL" id="CAVK010000013">
    <property type="protein sequence ID" value="CCW15920.1"/>
    <property type="molecule type" value="Genomic_DNA"/>
</dbReference>
<evidence type="ECO:0000256" key="1">
    <source>
        <dbReference type="SAM" id="MobiDB-lite"/>
    </source>
</evidence>
<reference evidence="3" key="2">
    <citation type="submission" date="2013-04" db="EMBL/GenBank/DDBJ databases">
        <title>Bisphenol A degrading Sphingobium sp. strain BiD32.</title>
        <authorList>
            <person name="Nielsen J.L."/>
            <person name="Zhou N.A."/>
            <person name="Kjeldal H."/>
        </authorList>
    </citation>
    <scope>NUCLEOTIDE SEQUENCE [LARGE SCALE GENOMIC DNA]</scope>
    <source>
        <strain evidence="3">BiD32</strain>
    </source>
</reference>
<evidence type="ECO:0000313" key="2">
    <source>
        <dbReference type="EMBL" id="CCW15920.1"/>
    </source>
</evidence>